<evidence type="ECO:0000256" key="2">
    <source>
        <dbReference type="ARBA" id="ARBA00022448"/>
    </source>
</evidence>
<comment type="function">
    <text evidence="15">Catalyzes the hydrolysis of ATP coupled with the transport of calcium.</text>
</comment>
<dbReference type="FunFam" id="1.20.1110.10:FF:000065">
    <property type="entry name" value="Sarcoplasmic/endoplasmic reticulum calcium ATPase 1"/>
    <property type="match status" value="3"/>
</dbReference>
<dbReference type="OrthoDB" id="3352408at2759"/>
<dbReference type="GO" id="GO:0070588">
    <property type="term" value="P:calcium ion transmembrane transport"/>
    <property type="evidence" value="ECO:0000318"/>
    <property type="project" value="GO_Central"/>
</dbReference>
<dbReference type="InterPro" id="IPR018303">
    <property type="entry name" value="ATPase_P-typ_P_site"/>
</dbReference>
<dbReference type="GO" id="GO:0005388">
    <property type="term" value="F:P-type calcium transporter activity"/>
    <property type="evidence" value="ECO:0000318"/>
    <property type="project" value="GO_Central"/>
</dbReference>
<dbReference type="SUPFAM" id="SSF81665">
    <property type="entry name" value="Calcium ATPase, transmembrane domain M"/>
    <property type="match status" value="1"/>
</dbReference>
<keyword evidence="7 15" id="KW-0106">Calcium</keyword>
<feature type="transmembrane region" description="Helical" evidence="15">
    <location>
        <begin position="292"/>
        <end position="321"/>
    </location>
</feature>
<evidence type="ECO:0000256" key="3">
    <source>
        <dbReference type="ARBA" id="ARBA00022553"/>
    </source>
</evidence>
<dbReference type="InterPro" id="IPR006068">
    <property type="entry name" value="ATPase_P-typ_cation-transptr_C"/>
</dbReference>
<sequence>MEDAHTKHVDELLTYFQTCPETGLDDEQVSCNQEKYGPNELPVEEGKSLWELILEQFDDLLVKILLLAAIVSFVLAWFEENDDQITAFVEPFVILLILIANAVVGVWQERNAEDAIEALKEYEPEIAKVIRKNHKGIQKIKARELVPGDIVDVSVGDKVPADIRLLKIFSTTLRVDQAILTGESVSVLKHTDPIPDPRAVNQDKKNILFSGTNIAIGKCRGVVTGTGLNTEIGKIRTEMSETESEKTPLQQKLDEFGQQLSKVISIVCIAVWAINIGHFNDPAHGGSWIKGAIYYFKIAVALAVAAIPEGLPAVITTCLALGTRRMAKKNAIVRSLPSVETLGCTSVICSDKTGTLTTNQMSVCRMFVFGSIQEGQASTLQFEISGSTYAPEGEISLGGRTVKCGEYDALVELATICSMCNDSSVDYNESKGMYEKVGEATETALTVLVEKMNVTNVNKVGLNAKEVGTVCNRAIQETWKKEVTLEFSRDRKSMSVYCTPNANAKHKFGDGPKMFVKGAPEGLLERCQYVRCGTQKVPMTAELKAEIYKHVRFYGTGRDTLRCLALATIDAPLNKDEMSLDDSTKFARYESQCTFVGVVGMLDPPRKEVVDAIKECRLAGIRVIVITGDNKATAEAICRRIGIFSESERTDGKSFTGREFDDFSPKNQARAVRHARLFARVEPSHKSKIVEYLQADGEISAMTGDGVNDAPALKKAEIGIAMGSGTAVAKSASEMVLADDNFSTIVAAVEEGRAIYNNMKQFIRYLISSNIGEVVCIFLTAALGMPEALIPVQLLWVNLVTDGLPATALGFNPPDLDIMSKPPRSSKEPLISNWLFFRYMAVGCYVGSATVGAAVWWFTLYSEGPQLNYYQMTHHMQCLVQDERFKGVECEIFEDPHPKTMALSVLVVIEIFNALNSISENQSLLVMPPWCNLWLVAAIALSMTLHFLILEVDFLANVFQITPLNLEEWFAVIKFSFPVILIDEVLKFIARKVTDERFTDSQGTG</sequence>
<comment type="similarity">
    <text evidence="15">Belongs to the cation transport ATPase (P-type) (TC 3.A.3) family.</text>
</comment>
<keyword evidence="8 15" id="KW-0067">ATP-binding</keyword>
<feature type="transmembrane region" description="Helical" evidence="15">
    <location>
        <begin position="84"/>
        <end position="107"/>
    </location>
</feature>
<dbReference type="FunFam" id="2.70.150.10:FF:000055">
    <property type="entry name" value="Calcium-transporting ATPase"/>
    <property type="match status" value="1"/>
</dbReference>
<dbReference type="Proteomes" id="UP000015101">
    <property type="component" value="Unassembled WGS sequence"/>
</dbReference>
<protein>
    <recommendedName>
        <fullName evidence="15">Calcium-transporting ATPase</fullName>
        <ecNumber evidence="15">7.2.2.10</ecNumber>
    </recommendedName>
</protein>
<dbReference type="NCBIfam" id="TIGR01116">
    <property type="entry name" value="ATPase-IIA1_Ca"/>
    <property type="match status" value="1"/>
</dbReference>
<evidence type="ECO:0000256" key="1">
    <source>
        <dbReference type="ARBA" id="ARBA00004326"/>
    </source>
</evidence>
<evidence type="ECO:0000256" key="4">
    <source>
        <dbReference type="ARBA" id="ARBA00022568"/>
    </source>
</evidence>
<comment type="subcellular location">
    <subcellularLocation>
        <location evidence="15">Membrane</location>
        <topology evidence="15">Multi-pass membrane protein</topology>
    </subcellularLocation>
    <subcellularLocation>
        <location evidence="1">Sarcoplasmic reticulum membrane</location>
        <topology evidence="1">Multi-pass membrane protein</topology>
    </subcellularLocation>
</comment>
<dbReference type="HOGENOM" id="CLU_002360_3_2_1"/>
<keyword evidence="13 15" id="KW-0406">Ion transport</keyword>
<dbReference type="SFLD" id="SFLDF00027">
    <property type="entry name" value="p-type_atpase"/>
    <property type="match status" value="1"/>
</dbReference>
<feature type="transmembrane region" description="Helical" evidence="15">
    <location>
        <begin position="930"/>
        <end position="949"/>
    </location>
</feature>
<keyword evidence="3" id="KW-0597">Phosphoprotein</keyword>
<feature type="domain" description="Cation-transporting P-type ATPase N-terminal" evidence="16">
    <location>
        <begin position="3"/>
        <end position="77"/>
    </location>
</feature>
<evidence type="ECO:0000256" key="12">
    <source>
        <dbReference type="ARBA" id="ARBA00022989"/>
    </source>
</evidence>
<accession>T1ELZ0</accession>
<evidence type="ECO:0000256" key="5">
    <source>
        <dbReference type="ARBA" id="ARBA00022692"/>
    </source>
</evidence>
<organism evidence="18 19">
    <name type="scientific">Helobdella robusta</name>
    <name type="common">Californian leech</name>
    <dbReference type="NCBI Taxonomy" id="6412"/>
    <lineage>
        <taxon>Eukaryota</taxon>
        <taxon>Metazoa</taxon>
        <taxon>Spiralia</taxon>
        <taxon>Lophotrochozoa</taxon>
        <taxon>Annelida</taxon>
        <taxon>Clitellata</taxon>
        <taxon>Hirudinea</taxon>
        <taxon>Rhynchobdellida</taxon>
        <taxon>Glossiphoniidae</taxon>
        <taxon>Helobdella</taxon>
    </lineage>
</organism>
<evidence type="ECO:0000256" key="9">
    <source>
        <dbReference type="ARBA" id="ARBA00022842"/>
    </source>
</evidence>
<dbReference type="SMART" id="SM00831">
    <property type="entry name" value="Cation_ATPase_N"/>
    <property type="match status" value="1"/>
</dbReference>
<dbReference type="FunFam" id="3.40.1110.10:FF:000003">
    <property type="entry name" value="Calcium-transporting ATPase"/>
    <property type="match status" value="1"/>
</dbReference>
<evidence type="ECO:0000256" key="10">
    <source>
        <dbReference type="ARBA" id="ARBA00022951"/>
    </source>
</evidence>
<dbReference type="SUPFAM" id="SSF56784">
    <property type="entry name" value="HAD-like"/>
    <property type="match status" value="1"/>
</dbReference>
<gene>
    <name evidence="18" type="primary">20197590</name>
    <name evidence="17" type="ORF">HELRODRAFT_156619</name>
</gene>
<dbReference type="eggNOG" id="KOG0202">
    <property type="taxonomic scope" value="Eukaryota"/>
</dbReference>
<dbReference type="InterPro" id="IPR059000">
    <property type="entry name" value="ATPase_P-type_domA"/>
</dbReference>
<reference evidence="18" key="3">
    <citation type="submission" date="2015-06" db="UniProtKB">
        <authorList>
            <consortium name="EnsemblMetazoa"/>
        </authorList>
    </citation>
    <scope>IDENTIFICATION</scope>
</reference>
<feature type="transmembrane region" description="Helical" evidence="15">
    <location>
        <begin position="835"/>
        <end position="858"/>
    </location>
</feature>
<dbReference type="EMBL" id="AMQM01003317">
    <property type="status" value="NOT_ANNOTATED_CDS"/>
    <property type="molecule type" value="Genomic_DNA"/>
</dbReference>
<dbReference type="InterPro" id="IPR004014">
    <property type="entry name" value="ATPase_P-typ_cation-transptr_N"/>
</dbReference>
<evidence type="ECO:0000313" key="18">
    <source>
        <dbReference type="EnsemblMetazoa" id="HelroP156619"/>
    </source>
</evidence>
<dbReference type="EC" id="7.2.2.10" evidence="15"/>
<dbReference type="InParanoid" id="T1ELZ0"/>
<dbReference type="PANTHER" id="PTHR42861">
    <property type="entry name" value="CALCIUM-TRANSPORTING ATPASE"/>
    <property type="match status" value="1"/>
</dbReference>
<reference evidence="19" key="1">
    <citation type="submission" date="2012-12" db="EMBL/GenBank/DDBJ databases">
        <authorList>
            <person name="Hellsten U."/>
            <person name="Grimwood J."/>
            <person name="Chapman J.A."/>
            <person name="Shapiro H."/>
            <person name="Aerts A."/>
            <person name="Otillar R.P."/>
            <person name="Terry A.Y."/>
            <person name="Boore J.L."/>
            <person name="Simakov O."/>
            <person name="Marletaz F."/>
            <person name="Cho S.-J."/>
            <person name="Edsinger-Gonzales E."/>
            <person name="Havlak P."/>
            <person name="Kuo D.-H."/>
            <person name="Larsson T."/>
            <person name="Lv J."/>
            <person name="Arendt D."/>
            <person name="Savage R."/>
            <person name="Osoegawa K."/>
            <person name="de Jong P."/>
            <person name="Lindberg D.R."/>
            <person name="Seaver E.C."/>
            <person name="Weisblat D.A."/>
            <person name="Putnam N.H."/>
            <person name="Grigoriev I.V."/>
            <person name="Rokhsar D.S."/>
        </authorList>
    </citation>
    <scope>NUCLEOTIDE SEQUENCE</scope>
</reference>
<dbReference type="Pfam" id="PF00122">
    <property type="entry name" value="E1-E2_ATPase"/>
    <property type="match status" value="1"/>
</dbReference>
<dbReference type="Gene3D" id="1.20.1110.10">
    <property type="entry name" value="Calcium-transporting ATPase, transmembrane domain"/>
    <property type="match status" value="1"/>
</dbReference>
<dbReference type="Gene3D" id="3.40.50.1000">
    <property type="entry name" value="HAD superfamily/HAD-like"/>
    <property type="match status" value="1"/>
</dbReference>
<feature type="transmembrane region" description="Helical" evidence="15">
    <location>
        <begin position="260"/>
        <end position="280"/>
    </location>
</feature>
<dbReference type="PRINTS" id="PR00120">
    <property type="entry name" value="HATPASE"/>
</dbReference>
<dbReference type="InterPro" id="IPR036412">
    <property type="entry name" value="HAD-like_sf"/>
</dbReference>
<dbReference type="Pfam" id="PF00689">
    <property type="entry name" value="Cation_ATPase_C"/>
    <property type="match status" value="1"/>
</dbReference>
<dbReference type="PRINTS" id="PR00119">
    <property type="entry name" value="CATATPASE"/>
</dbReference>
<keyword evidence="10" id="KW-0703">Sarcoplasmic reticulum</keyword>
<evidence type="ECO:0000256" key="15">
    <source>
        <dbReference type="RuleBase" id="RU361146"/>
    </source>
</evidence>
<dbReference type="CTD" id="20197590"/>
<dbReference type="AlphaFoldDB" id="T1ELZ0"/>
<evidence type="ECO:0000256" key="8">
    <source>
        <dbReference type="ARBA" id="ARBA00022840"/>
    </source>
</evidence>
<dbReference type="Pfam" id="PF08282">
    <property type="entry name" value="Hydrolase_3"/>
    <property type="match status" value="1"/>
</dbReference>
<dbReference type="EMBL" id="KB096134">
    <property type="protein sequence ID" value="ESO07894.1"/>
    <property type="molecule type" value="Genomic_DNA"/>
</dbReference>
<dbReference type="FunCoup" id="T1ELZ0">
    <property type="interactions" value="892"/>
</dbReference>
<keyword evidence="6 15" id="KW-0547">Nucleotide-binding</keyword>
<dbReference type="InterPro" id="IPR001757">
    <property type="entry name" value="P_typ_ATPase"/>
</dbReference>
<keyword evidence="12 15" id="KW-1133">Transmembrane helix</keyword>
<dbReference type="CDD" id="cd02083">
    <property type="entry name" value="P-type_ATPase_SERCA"/>
    <property type="match status" value="1"/>
</dbReference>
<evidence type="ECO:0000256" key="7">
    <source>
        <dbReference type="ARBA" id="ARBA00022837"/>
    </source>
</evidence>
<comment type="catalytic activity">
    <reaction evidence="15">
        <text>Ca(2+)(in) + ATP + H2O = Ca(2+)(out) + ADP + phosphate + H(+)</text>
        <dbReference type="Rhea" id="RHEA:18105"/>
        <dbReference type="ChEBI" id="CHEBI:15377"/>
        <dbReference type="ChEBI" id="CHEBI:15378"/>
        <dbReference type="ChEBI" id="CHEBI:29108"/>
        <dbReference type="ChEBI" id="CHEBI:30616"/>
        <dbReference type="ChEBI" id="CHEBI:43474"/>
        <dbReference type="ChEBI" id="CHEBI:456216"/>
        <dbReference type="EC" id="7.2.2.10"/>
    </reaction>
</comment>
<dbReference type="PROSITE" id="PS00154">
    <property type="entry name" value="ATPASE_E1_E2"/>
    <property type="match status" value="1"/>
</dbReference>
<dbReference type="EMBL" id="AMQM01003318">
    <property type="status" value="NOT_ANNOTATED_CDS"/>
    <property type="molecule type" value="Genomic_DNA"/>
</dbReference>
<dbReference type="RefSeq" id="XP_009013683.1">
    <property type="nucleotide sequence ID" value="XM_009015435.1"/>
</dbReference>
<dbReference type="NCBIfam" id="TIGR01494">
    <property type="entry name" value="ATPase_P-type"/>
    <property type="match status" value="3"/>
</dbReference>
<dbReference type="InterPro" id="IPR023298">
    <property type="entry name" value="ATPase_P-typ_TM_dom_sf"/>
</dbReference>
<keyword evidence="11" id="KW-1278">Translocase</keyword>
<dbReference type="GO" id="GO:0005524">
    <property type="term" value="F:ATP binding"/>
    <property type="evidence" value="ECO:0007669"/>
    <property type="project" value="UniProtKB-KW"/>
</dbReference>
<dbReference type="SUPFAM" id="SSF81653">
    <property type="entry name" value="Calcium ATPase, transduction domain A"/>
    <property type="match status" value="1"/>
</dbReference>
<proteinExistence type="inferred from homology"/>
<reference evidence="17 19" key="2">
    <citation type="journal article" date="2013" name="Nature">
        <title>Insights into bilaterian evolution from three spiralian genomes.</title>
        <authorList>
            <person name="Simakov O."/>
            <person name="Marletaz F."/>
            <person name="Cho S.J."/>
            <person name="Edsinger-Gonzales E."/>
            <person name="Havlak P."/>
            <person name="Hellsten U."/>
            <person name="Kuo D.H."/>
            <person name="Larsson T."/>
            <person name="Lv J."/>
            <person name="Arendt D."/>
            <person name="Savage R."/>
            <person name="Osoegawa K."/>
            <person name="de Jong P."/>
            <person name="Grimwood J."/>
            <person name="Chapman J.A."/>
            <person name="Shapiro H."/>
            <person name="Aerts A."/>
            <person name="Otillar R.P."/>
            <person name="Terry A.Y."/>
            <person name="Boore J.L."/>
            <person name="Grigoriev I.V."/>
            <person name="Lindberg D.R."/>
            <person name="Seaver E.C."/>
            <person name="Weisblat D.A."/>
            <person name="Putnam N.H."/>
            <person name="Rokhsar D.S."/>
        </authorList>
    </citation>
    <scope>NUCLEOTIDE SEQUENCE</scope>
</reference>
<dbReference type="GO" id="GO:0006874">
    <property type="term" value="P:intracellular calcium ion homeostasis"/>
    <property type="evidence" value="ECO:0000318"/>
    <property type="project" value="GO_Central"/>
</dbReference>
<evidence type="ECO:0000259" key="16">
    <source>
        <dbReference type="SMART" id="SM00831"/>
    </source>
</evidence>
<evidence type="ECO:0000256" key="14">
    <source>
        <dbReference type="ARBA" id="ARBA00023136"/>
    </source>
</evidence>
<feature type="transmembrane region" description="Helical" evidence="15">
    <location>
        <begin position="60"/>
        <end position="78"/>
    </location>
</feature>
<dbReference type="InterPro" id="IPR008250">
    <property type="entry name" value="ATPase_P-typ_transduc_dom_A_sf"/>
</dbReference>
<keyword evidence="19" id="KW-1185">Reference proteome</keyword>
<evidence type="ECO:0000313" key="19">
    <source>
        <dbReference type="Proteomes" id="UP000015101"/>
    </source>
</evidence>
<dbReference type="OMA" id="DWPSGGM"/>
<evidence type="ECO:0000313" key="17">
    <source>
        <dbReference type="EMBL" id="ESO07894.1"/>
    </source>
</evidence>
<dbReference type="GeneID" id="20197590"/>
<name>T1ELZ0_HELRO</name>
<dbReference type="EnsemblMetazoa" id="HelroT156619">
    <property type="protein sequence ID" value="HelroP156619"/>
    <property type="gene ID" value="HelroG156619"/>
</dbReference>
<dbReference type="Pfam" id="PF13246">
    <property type="entry name" value="Cation_ATPase"/>
    <property type="match status" value="1"/>
</dbReference>
<dbReference type="InterPro" id="IPR044492">
    <property type="entry name" value="P_typ_ATPase_HD_dom"/>
</dbReference>
<keyword evidence="9" id="KW-0460">Magnesium</keyword>
<keyword evidence="4 15" id="KW-0109">Calcium transport</keyword>
<dbReference type="GO" id="GO:0016887">
    <property type="term" value="F:ATP hydrolysis activity"/>
    <property type="evidence" value="ECO:0007669"/>
    <property type="project" value="InterPro"/>
</dbReference>
<evidence type="ECO:0000256" key="6">
    <source>
        <dbReference type="ARBA" id="ARBA00022741"/>
    </source>
</evidence>
<evidence type="ECO:0000256" key="11">
    <source>
        <dbReference type="ARBA" id="ARBA00022967"/>
    </source>
</evidence>
<dbReference type="STRING" id="6412.T1ELZ0"/>
<dbReference type="Gene3D" id="2.70.150.10">
    <property type="entry name" value="Calcium-transporting ATPase, cytoplasmic transduction domain A"/>
    <property type="match status" value="1"/>
</dbReference>
<dbReference type="Gene3D" id="3.40.1110.10">
    <property type="entry name" value="Calcium-transporting ATPase, cytoplasmic domain N"/>
    <property type="match status" value="1"/>
</dbReference>
<dbReference type="SUPFAM" id="SSF81660">
    <property type="entry name" value="Metal cation-transporting ATPase, ATP-binding domain N"/>
    <property type="match status" value="1"/>
</dbReference>
<dbReference type="SFLD" id="SFLDG00002">
    <property type="entry name" value="C1.7:_P-type_atpase_like"/>
    <property type="match status" value="1"/>
</dbReference>
<dbReference type="FunFam" id="3.40.50.1000:FF:000005">
    <property type="entry name" value="Calcium-transporting ATPase 1"/>
    <property type="match status" value="1"/>
</dbReference>
<dbReference type="GO" id="GO:0033017">
    <property type="term" value="C:sarcoplasmic reticulum membrane"/>
    <property type="evidence" value="ECO:0007669"/>
    <property type="project" value="UniProtKB-SubCell"/>
</dbReference>
<dbReference type="InterPro" id="IPR023299">
    <property type="entry name" value="ATPase_P-typ_cyto_dom_N"/>
</dbReference>
<dbReference type="Pfam" id="PF00690">
    <property type="entry name" value="Cation_ATPase_N"/>
    <property type="match status" value="1"/>
</dbReference>
<dbReference type="GO" id="GO:0016020">
    <property type="term" value="C:membrane"/>
    <property type="evidence" value="ECO:0000318"/>
    <property type="project" value="GO_Central"/>
</dbReference>
<evidence type="ECO:0000256" key="13">
    <source>
        <dbReference type="ARBA" id="ARBA00023065"/>
    </source>
</evidence>
<comment type="caution">
    <text evidence="15">Lacks conserved residue(s) required for the propagation of feature annotation.</text>
</comment>
<dbReference type="InterPro" id="IPR005782">
    <property type="entry name" value="P-type_ATPase_IIA"/>
</dbReference>
<keyword evidence="2 15" id="KW-0813">Transport</keyword>
<dbReference type="InterPro" id="IPR023214">
    <property type="entry name" value="HAD_sf"/>
</dbReference>
<keyword evidence="5 15" id="KW-0812">Transmembrane</keyword>
<feature type="transmembrane region" description="Helical" evidence="15">
    <location>
        <begin position="762"/>
        <end position="783"/>
    </location>
</feature>
<dbReference type="SFLD" id="SFLDS00003">
    <property type="entry name" value="Haloacid_Dehalogenase"/>
    <property type="match status" value="1"/>
</dbReference>
<keyword evidence="14 15" id="KW-0472">Membrane</keyword>
<dbReference type="KEGG" id="hro:HELRODRAFT_156619"/>